<keyword evidence="1" id="KW-0472">Membrane</keyword>
<proteinExistence type="predicted"/>
<protein>
    <submittedName>
        <fullName evidence="2">Uncharacterized protein</fullName>
    </submittedName>
</protein>
<keyword evidence="1" id="KW-1133">Transmembrane helix</keyword>
<dbReference type="Proteomes" id="UP000198923">
    <property type="component" value="Unassembled WGS sequence"/>
</dbReference>
<dbReference type="AlphaFoldDB" id="A0A1G7ZR24"/>
<gene>
    <name evidence="2" type="ORF">SAMN05421505_111166</name>
</gene>
<evidence type="ECO:0000313" key="3">
    <source>
        <dbReference type="Proteomes" id="UP000198923"/>
    </source>
</evidence>
<keyword evidence="1" id="KW-0812">Transmembrane</keyword>
<name>A0A1G7ZR24_9ACTN</name>
<evidence type="ECO:0000256" key="1">
    <source>
        <dbReference type="SAM" id="Phobius"/>
    </source>
</evidence>
<feature type="transmembrane region" description="Helical" evidence="1">
    <location>
        <begin position="37"/>
        <end position="58"/>
    </location>
</feature>
<keyword evidence="3" id="KW-1185">Reference proteome</keyword>
<feature type="transmembrane region" description="Helical" evidence="1">
    <location>
        <begin position="12"/>
        <end position="31"/>
    </location>
</feature>
<dbReference type="EMBL" id="FNCN01000011">
    <property type="protein sequence ID" value="SDH11144.1"/>
    <property type="molecule type" value="Genomic_DNA"/>
</dbReference>
<evidence type="ECO:0000313" key="2">
    <source>
        <dbReference type="EMBL" id="SDH11144.1"/>
    </source>
</evidence>
<sequence>MNDLTTRRGSPPPLLPAPIAATGLGAVAVHLPHYGHAAALIGPLVLLTVVIILAIAIARSGK</sequence>
<reference evidence="2 3" key="1">
    <citation type="submission" date="2016-10" db="EMBL/GenBank/DDBJ databases">
        <authorList>
            <person name="de Groot N.N."/>
        </authorList>
    </citation>
    <scope>NUCLEOTIDE SEQUENCE [LARGE SCALE GENOMIC DNA]</scope>
    <source>
        <strain evidence="2 3">CPCC 201354</strain>
    </source>
</reference>
<accession>A0A1G7ZR24</accession>
<organism evidence="2 3">
    <name type="scientific">Sinosporangium album</name>
    <dbReference type="NCBI Taxonomy" id="504805"/>
    <lineage>
        <taxon>Bacteria</taxon>
        <taxon>Bacillati</taxon>
        <taxon>Actinomycetota</taxon>
        <taxon>Actinomycetes</taxon>
        <taxon>Streptosporangiales</taxon>
        <taxon>Streptosporangiaceae</taxon>
        <taxon>Sinosporangium</taxon>
    </lineage>
</organism>
<dbReference type="RefSeq" id="WP_093170873.1">
    <property type="nucleotide sequence ID" value="NZ_FNCN01000011.1"/>
</dbReference>